<dbReference type="PANTHER" id="PTHR24107">
    <property type="entry name" value="YNEIN REGULATORY COMPLEX SUBUNIT 5"/>
    <property type="match status" value="1"/>
</dbReference>
<evidence type="ECO:0000256" key="1">
    <source>
        <dbReference type="ARBA" id="ARBA00004245"/>
    </source>
</evidence>
<dbReference type="InterPro" id="IPR032675">
    <property type="entry name" value="LRR_dom_sf"/>
</dbReference>
<dbReference type="RefSeq" id="XP_047762044.1">
    <property type="nucleotide sequence ID" value="XM_047905640.1"/>
</dbReference>
<feature type="compositionally biased region" description="Low complexity" evidence="4">
    <location>
        <begin position="160"/>
        <end position="172"/>
    </location>
</feature>
<evidence type="ECO:0000256" key="3">
    <source>
        <dbReference type="ARBA" id="ARBA00023212"/>
    </source>
</evidence>
<organism evidence="5 6">
    <name type="scientific">Passalora fulva</name>
    <name type="common">Tomato leaf mold</name>
    <name type="synonym">Cladosporium fulvum</name>
    <dbReference type="NCBI Taxonomy" id="5499"/>
    <lineage>
        <taxon>Eukaryota</taxon>
        <taxon>Fungi</taxon>
        <taxon>Dikarya</taxon>
        <taxon>Ascomycota</taxon>
        <taxon>Pezizomycotina</taxon>
        <taxon>Dothideomycetes</taxon>
        <taxon>Dothideomycetidae</taxon>
        <taxon>Mycosphaerellales</taxon>
        <taxon>Mycosphaerellaceae</taxon>
        <taxon>Fulvia</taxon>
    </lineage>
</organism>
<evidence type="ECO:0000256" key="4">
    <source>
        <dbReference type="SAM" id="MobiDB-lite"/>
    </source>
</evidence>
<feature type="compositionally biased region" description="Basic and acidic residues" evidence="4">
    <location>
        <begin position="142"/>
        <end position="154"/>
    </location>
</feature>
<feature type="compositionally biased region" description="Polar residues" evidence="4">
    <location>
        <begin position="113"/>
        <end position="124"/>
    </location>
</feature>
<dbReference type="SUPFAM" id="SSF52047">
    <property type="entry name" value="RNI-like"/>
    <property type="match status" value="1"/>
</dbReference>
<accession>A0A9Q8LJD2</accession>
<proteinExistence type="predicted"/>
<dbReference type="EMBL" id="CP090167">
    <property type="protein sequence ID" value="UJO17678.1"/>
    <property type="molecule type" value="Genomic_DNA"/>
</dbReference>
<feature type="region of interest" description="Disordered" evidence="4">
    <location>
        <begin position="142"/>
        <end position="174"/>
    </location>
</feature>
<dbReference type="Pfam" id="PF13516">
    <property type="entry name" value="LRR_6"/>
    <property type="match status" value="1"/>
</dbReference>
<name>A0A9Q8LJD2_PASFU</name>
<reference evidence="5" key="2">
    <citation type="journal article" date="2022" name="Microb. Genom.">
        <title>A chromosome-scale genome assembly of the tomato pathogen Cladosporium fulvum reveals a compartmentalized genome architecture and the presence of a dispensable chromosome.</title>
        <authorList>
            <person name="Zaccaron A.Z."/>
            <person name="Chen L.H."/>
            <person name="Samaras A."/>
            <person name="Stergiopoulos I."/>
        </authorList>
    </citation>
    <scope>NUCLEOTIDE SEQUENCE</scope>
    <source>
        <strain evidence="5">Race5_Kim</strain>
    </source>
</reference>
<evidence type="ECO:0000313" key="5">
    <source>
        <dbReference type="EMBL" id="UJO17678.1"/>
    </source>
</evidence>
<feature type="region of interest" description="Disordered" evidence="4">
    <location>
        <begin position="91"/>
        <end position="124"/>
    </location>
</feature>
<sequence length="754" mass="82742">MHQCVAASCRRKKPAFLLLHFKSSHQIRDNNLDTTAIATAQRAMKHDSPIRRGIKKVRAAVGSPFRRDSKRTCITHHPYLTGNISSPGSFAEINSNHSVTTFDPSDSDTDSTMGKSNKFDFTNRPNSGVKLGGIIGRDLEKEADKAQKDAEKQAAKARKQSSSSVVSSQSSSPGDVVIHHLDIKIPSKQLGDEGAIAMADGLKRALEKGTFTAGVALEDLNLSDNAITTATLERLAPAIKLACHDVKTLNLSNNAIKVANDEEARQWQTFLRSFGDCRKMRRLDLSGNPLGSRALEILAQVYTREPPIEHMSASGDRSVVSLSSHEDGEEPESGDLPEASGMIDGQHLKRRCGLRAIPYITLNNIGLDEAGALWLSYILEEHPFPCQLINLINASSPSSPIGTYVQGGHKPQGIDWENEPDVGRDGFYLLGRAEAVREQVMLADQFSINDSEVGTADTGGDASKRMHERRASRGDRRASIRSVLTVDGEQEQSELETARKKVQRAVIQKHGACSVELWQTSLRITLAARVLTAIGPKVRGGVYTGPPLFDHKASSRPVTPANRITGGARTSPTGTMRQGTYAATLTANTDAVAGEPLVAITEVTNTPTTPKMVFKAHRKGGMSEGSDGIDPEEVAQKLQKLHLSVKRDDNPERFVKYQEGSWKHRLDQRNGPDRSYRDTTVASQLPANIMETIALNSVDLWAQRLLTEKQRKRCVEWGLQRNNFVVEKEWHKMADSAQVVMLLERTGCLAHQQE</sequence>
<comment type="subcellular location">
    <subcellularLocation>
        <location evidence="1">Cytoplasm</location>
        <location evidence="1">Cytoskeleton</location>
    </subcellularLocation>
</comment>
<feature type="region of interest" description="Disordered" evidence="4">
    <location>
        <begin position="310"/>
        <end position="341"/>
    </location>
</feature>
<evidence type="ECO:0000313" key="6">
    <source>
        <dbReference type="Proteomes" id="UP000756132"/>
    </source>
</evidence>
<dbReference type="InterPro" id="IPR001611">
    <property type="entry name" value="Leu-rich_rpt"/>
</dbReference>
<dbReference type="GeneID" id="71986370"/>
<keyword evidence="3" id="KW-0206">Cytoskeleton</keyword>
<keyword evidence="2" id="KW-0963">Cytoplasm</keyword>
<dbReference type="InterPro" id="IPR052410">
    <property type="entry name" value="DRC5"/>
</dbReference>
<feature type="region of interest" description="Disordered" evidence="4">
    <location>
        <begin position="452"/>
        <end position="480"/>
    </location>
</feature>
<dbReference type="AlphaFoldDB" id="A0A9Q8LJD2"/>
<dbReference type="KEGG" id="ffu:CLAFUR5_06492"/>
<reference evidence="5" key="1">
    <citation type="submission" date="2021-12" db="EMBL/GenBank/DDBJ databases">
        <authorList>
            <person name="Zaccaron A."/>
            <person name="Stergiopoulos I."/>
        </authorList>
    </citation>
    <scope>NUCLEOTIDE SEQUENCE</scope>
    <source>
        <strain evidence="5">Race5_Kim</strain>
    </source>
</reference>
<keyword evidence="6" id="KW-1185">Reference proteome</keyword>
<evidence type="ECO:0000256" key="2">
    <source>
        <dbReference type="ARBA" id="ARBA00022490"/>
    </source>
</evidence>
<gene>
    <name evidence="5" type="ORF">CLAFUR5_06492</name>
</gene>
<dbReference type="GO" id="GO:0005856">
    <property type="term" value="C:cytoskeleton"/>
    <property type="evidence" value="ECO:0007669"/>
    <property type="project" value="UniProtKB-SubCell"/>
</dbReference>
<feature type="compositionally biased region" description="Basic and acidic residues" evidence="4">
    <location>
        <begin position="462"/>
        <end position="478"/>
    </location>
</feature>
<dbReference type="Gene3D" id="3.80.10.10">
    <property type="entry name" value="Ribonuclease Inhibitor"/>
    <property type="match status" value="1"/>
</dbReference>
<protein>
    <submittedName>
        <fullName evidence="5">Uncharacterized protein</fullName>
    </submittedName>
</protein>
<dbReference type="OrthoDB" id="9876299at2759"/>
<feature type="region of interest" description="Disordered" evidence="4">
    <location>
        <begin position="549"/>
        <end position="576"/>
    </location>
</feature>
<dbReference type="PANTHER" id="PTHR24107:SF2">
    <property type="entry name" value="NLR FAMILY CARD DOMAIN CONTAINING 3"/>
    <property type="match status" value="1"/>
</dbReference>
<dbReference type="Proteomes" id="UP000756132">
    <property type="component" value="Chromosome 5"/>
</dbReference>